<dbReference type="EMBL" id="CAJPUY010000023">
    <property type="protein sequence ID" value="CAG2154808.1"/>
    <property type="molecule type" value="Genomic_DNA"/>
</dbReference>
<gene>
    <name evidence="1" type="ORF">LMG31506_05186</name>
</gene>
<dbReference type="RefSeq" id="WP_211950040.1">
    <property type="nucleotide sequence ID" value="NZ_CAJPUY010000023.1"/>
</dbReference>
<evidence type="ECO:0000313" key="2">
    <source>
        <dbReference type="Proteomes" id="UP000672934"/>
    </source>
</evidence>
<dbReference type="Proteomes" id="UP000672934">
    <property type="component" value="Unassembled WGS sequence"/>
</dbReference>
<keyword evidence="2" id="KW-1185">Reference proteome</keyword>
<dbReference type="AlphaFoldDB" id="A0A916MZZ3"/>
<sequence length="117" mass="13089">MFRKSMLTGKLQACTGDAAVPTHEAAAPDAVPDQFSRSLKTQGDAMVQYGARLLVLREFLAALCAGMPAERRDSVESAFRRRVDDLLCMTDDRQLPETFHTTLLAEINYYLGELKRH</sequence>
<accession>A0A916MZZ3</accession>
<organism evidence="1 2">
    <name type="scientific">Cupriavidus yeoncheonensis</name>
    <dbReference type="NCBI Taxonomy" id="1462994"/>
    <lineage>
        <taxon>Bacteria</taxon>
        <taxon>Pseudomonadati</taxon>
        <taxon>Pseudomonadota</taxon>
        <taxon>Betaproteobacteria</taxon>
        <taxon>Burkholderiales</taxon>
        <taxon>Burkholderiaceae</taxon>
        <taxon>Cupriavidus</taxon>
    </lineage>
</organism>
<evidence type="ECO:0000313" key="1">
    <source>
        <dbReference type="EMBL" id="CAG2154808.1"/>
    </source>
</evidence>
<reference evidence="1" key="1">
    <citation type="submission" date="2021-03" db="EMBL/GenBank/DDBJ databases">
        <authorList>
            <person name="Peeters C."/>
        </authorList>
    </citation>
    <scope>NUCLEOTIDE SEQUENCE</scope>
    <source>
        <strain evidence="1">LMG 31506</strain>
    </source>
</reference>
<name>A0A916MZZ3_9BURK</name>
<proteinExistence type="predicted"/>
<comment type="caution">
    <text evidence="1">The sequence shown here is derived from an EMBL/GenBank/DDBJ whole genome shotgun (WGS) entry which is preliminary data.</text>
</comment>
<protein>
    <submittedName>
        <fullName evidence="1">Uncharacterized protein</fullName>
    </submittedName>
</protein>